<dbReference type="AlphaFoldDB" id="A0AAV2CHE4"/>
<sequence length="95" mass="10539">MLSGNIESLEVDVVDTRGGHPRPEAVEEDAVVVQNEEEPEKKVRISSHLPEEKVCDLLSLLKEYKDLFAWTSNNMSRASLGNSQGITSRSKIGRS</sequence>
<gene>
    <name evidence="2" type="ORF">LTRI10_LOCUS3219</name>
</gene>
<reference evidence="2 3" key="1">
    <citation type="submission" date="2024-04" db="EMBL/GenBank/DDBJ databases">
        <authorList>
            <person name="Fracassetti M."/>
        </authorList>
    </citation>
    <scope>NUCLEOTIDE SEQUENCE [LARGE SCALE GENOMIC DNA]</scope>
</reference>
<keyword evidence="3" id="KW-1185">Reference proteome</keyword>
<evidence type="ECO:0000313" key="3">
    <source>
        <dbReference type="Proteomes" id="UP001497516"/>
    </source>
</evidence>
<dbReference type="Proteomes" id="UP001497516">
    <property type="component" value="Chromosome 1"/>
</dbReference>
<protein>
    <submittedName>
        <fullName evidence="2">Uncharacterized protein</fullName>
    </submittedName>
</protein>
<feature type="region of interest" description="Disordered" evidence="1">
    <location>
        <begin position="76"/>
        <end position="95"/>
    </location>
</feature>
<feature type="compositionally biased region" description="Basic and acidic residues" evidence="1">
    <location>
        <begin position="15"/>
        <end position="25"/>
    </location>
</feature>
<dbReference type="EMBL" id="OZ034813">
    <property type="protein sequence ID" value="CAL1355454.1"/>
    <property type="molecule type" value="Genomic_DNA"/>
</dbReference>
<proteinExistence type="predicted"/>
<name>A0AAV2CHE4_9ROSI</name>
<feature type="compositionally biased region" description="Acidic residues" evidence="1">
    <location>
        <begin position="26"/>
        <end position="38"/>
    </location>
</feature>
<feature type="region of interest" description="Disordered" evidence="1">
    <location>
        <begin position="15"/>
        <end position="39"/>
    </location>
</feature>
<accession>A0AAV2CHE4</accession>
<evidence type="ECO:0000313" key="2">
    <source>
        <dbReference type="EMBL" id="CAL1355454.1"/>
    </source>
</evidence>
<organism evidence="2 3">
    <name type="scientific">Linum trigynum</name>
    <dbReference type="NCBI Taxonomy" id="586398"/>
    <lineage>
        <taxon>Eukaryota</taxon>
        <taxon>Viridiplantae</taxon>
        <taxon>Streptophyta</taxon>
        <taxon>Embryophyta</taxon>
        <taxon>Tracheophyta</taxon>
        <taxon>Spermatophyta</taxon>
        <taxon>Magnoliopsida</taxon>
        <taxon>eudicotyledons</taxon>
        <taxon>Gunneridae</taxon>
        <taxon>Pentapetalae</taxon>
        <taxon>rosids</taxon>
        <taxon>fabids</taxon>
        <taxon>Malpighiales</taxon>
        <taxon>Linaceae</taxon>
        <taxon>Linum</taxon>
    </lineage>
</organism>
<evidence type="ECO:0000256" key="1">
    <source>
        <dbReference type="SAM" id="MobiDB-lite"/>
    </source>
</evidence>